<evidence type="ECO:0000256" key="9">
    <source>
        <dbReference type="SAM" id="SignalP"/>
    </source>
</evidence>
<dbReference type="InterPro" id="IPR049883">
    <property type="entry name" value="NOTCH1_EGF-like"/>
</dbReference>
<comment type="caution">
    <text evidence="11">The sequence shown here is derived from an EMBL/GenBank/DDBJ whole genome shotgun (WGS) entry which is preliminary data.</text>
</comment>
<dbReference type="InterPro" id="IPR000742">
    <property type="entry name" value="EGF"/>
</dbReference>
<evidence type="ECO:0000256" key="6">
    <source>
        <dbReference type="SAM" id="Coils"/>
    </source>
</evidence>
<keyword evidence="8" id="KW-0812">Transmembrane</keyword>
<dbReference type="InterPro" id="IPR001881">
    <property type="entry name" value="EGF-like_Ca-bd_dom"/>
</dbReference>
<feature type="compositionally biased region" description="Low complexity" evidence="7">
    <location>
        <begin position="872"/>
        <end position="884"/>
    </location>
</feature>
<keyword evidence="12" id="KW-1185">Reference proteome</keyword>
<feature type="coiled-coil region" evidence="6">
    <location>
        <begin position="648"/>
        <end position="681"/>
    </location>
</feature>
<evidence type="ECO:0000259" key="10">
    <source>
        <dbReference type="PROSITE" id="PS50026"/>
    </source>
</evidence>
<dbReference type="PANTHER" id="PTHR24039">
    <property type="entry name" value="FIBRILLIN-RELATED"/>
    <property type="match status" value="1"/>
</dbReference>
<accession>A0AAD2G4C5</accession>
<dbReference type="Pfam" id="PF07645">
    <property type="entry name" value="EGF_CA"/>
    <property type="match status" value="2"/>
</dbReference>
<keyword evidence="1 5" id="KW-0245">EGF-like domain</keyword>
<dbReference type="InterPro" id="IPR018097">
    <property type="entry name" value="EGF_Ca-bd_CS"/>
</dbReference>
<dbReference type="GO" id="GO:0005509">
    <property type="term" value="F:calcium ion binding"/>
    <property type="evidence" value="ECO:0007669"/>
    <property type="project" value="InterPro"/>
</dbReference>
<keyword evidence="3" id="KW-0677">Repeat</keyword>
<feature type="chain" id="PRO_5042269614" description="EGF-like domain-containing protein" evidence="9">
    <location>
        <begin position="26"/>
        <end position="914"/>
    </location>
</feature>
<dbReference type="PROSITE" id="PS50026">
    <property type="entry name" value="EGF_3"/>
    <property type="match status" value="1"/>
</dbReference>
<dbReference type="EMBL" id="CAKOGP040002103">
    <property type="protein sequence ID" value="CAJ1962401.1"/>
    <property type="molecule type" value="Genomic_DNA"/>
</dbReference>
<feature type="domain" description="EGF-like" evidence="10">
    <location>
        <begin position="229"/>
        <end position="272"/>
    </location>
</feature>
<keyword evidence="8" id="KW-0472">Membrane</keyword>
<evidence type="ECO:0000313" key="12">
    <source>
        <dbReference type="Proteomes" id="UP001295423"/>
    </source>
</evidence>
<feature type="compositionally biased region" description="Polar residues" evidence="7">
    <location>
        <begin position="859"/>
        <end position="868"/>
    </location>
</feature>
<keyword evidence="6" id="KW-0175">Coiled coil</keyword>
<comment type="caution">
    <text evidence="5">Lacks conserved residue(s) required for the propagation of feature annotation.</text>
</comment>
<feature type="transmembrane region" description="Helical" evidence="8">
    <location>
        <begin position="751"/>
        <end position="772"/>
    </location>
</feature>
<dbReference type="PROSITE" id="PS01187">
    <property type="entry name" value="EGF_CA"/>
    <property type="match status" value="1"/>
</dbReference>
<dbReference type="CDD" id="cd00054">
    <property type="entry name" value="EGF_CA"/>
    <property type="match status" value="2"/>
</dbReference>
<evidence type="ECO:0000256" key="5">
    <source>
        <dbReference type="PROSITE-ProRule" id="PRU00076"/>
    </source>
</evidence>
<organism evidence="11 12">
    <name type="scientific">Cylindrotheca closterium</name>
    <dbReference type="NCBI Taxonomy" id="2856"/>
    <lineage>
        <taxon>Eukaryota</taxon>
        <taxon>Sar</taxon>
        <taxon>Stramenopiles</taxon>
        <taxon>Ochrophyta</taxon>
        <taxon>Bacillariophyta</taxon>
        <taxon>Bacillariophyceae</taxon>
        <taxon>Bacillariophycidae</taxon>
        <taxon>Bacillariales</taxon>
        <taxon>Bacillariaceae</taxon>
        <taxon>Cylindrotheca</taxon>
    </lineage>
</organism>
<evidence type="ECO:0000256" key="2">
    <source>
        <dbReference type="ARBA" id="ARBA00022729"/>
    </source>
</evidence>
<gene>
    <name evidence="11" type="ORF">CYCCA115_LOCUS19669</name>
</gene>
<dbReference type="PANTHER" id="PTHR24039:SF53">
    <property type="entry name" value="EGF-LIKE DOMAIN-CONTAINING PROTEIN"/>
    <property type="match status" value="1"/>
</dbReference>
<protein>
    <recommendedName>
        <fullName evidence="10">EGF-like domain-containing protein</fullName>
    </recommendedName>
</protein>
<proteinExistence type="predicted"/>
<evidence type="ECO:0000256" key="7">
    <source>
        <dbReference type="SAM" id="MobiDB-lite"/>
    </source>
</evidence>
<dbReference type="Gene3D" id="2.10.25.10">
    <property type="entry name" value="Laminin"/>
    <property type="match status" value="3"/>
</dbReference>
<sequence length="914" mass="98990">MMAMMTIPRLLILLSSLLSSTVVTARSCERLKATLTYTQEEAPRDLSSVLPVVVEKVNRVLDGVVDVEVEWTGADLHGRVGEHIVECTVTRLASAVASEGLEIYQDEDGREVTSQCFHVPFTILDTNECSLPAKHPMRHLCPAPSVCVNTIGSYECVCPTFDNKSDEYPATADDEFWNWLNQQERSRWEVSYGSSAKSSCVSAVSTHDCCPSTSSTPDGRTCRRNFHCPPDPCAKSDCASNAECVRAESPLEKPNYRCVCPEGLMGSGRACQPKDPKPVPKVMFDGVTPTETTVKNGYYCGCTVPVVDACSGFPPCKGKHEICTVSADNEPVCACKPGYVYNEQYGCVDESPPTLRLRHDPDRDQTLRLKQGDVYQEYMVDILDENAEDYLRSLKISYSRPLPTGCLTHVGEFHVNYTVAMPWATPPYVRTTRRVVIDDIDECSINVSRYQHSCPSLVPQCDRAAGAKCINTIGSYACQCPPQSSGDGFLESANFGGLDAPDSYNGGTSCVDTSKPVIKLQGPNPKVFKICECGGLSGIMSKAKSADDAKLHGEQQGLYSHDIQEMIRATAGAELCATHEKTSPNPSDCVKATDHTHQGDVDLSDRVVVGAPIQKSAHHWVVPYNVVDDAGNEAATVYRDVEVQEVDLASLESKIRQEVIKEQEAKSKREIKKAIQEEKAKWVKENVVATTGNRRTCPACPPCDCPDASSSVSAASCRAYCTGVSQSCQLSDQSWVYSFIFALHGFFPANAVPIVALVVVLAGLFMVVKLILSCCFNQQPRRYDYGDYRNDNDGNDEMSVLAVQPNPTPSHGPSAATPSTANGRPPMGSPLGNNNTGFGSPPPNSLSVGGATRPFFSPGAQSAQQTPLTGGAPPSASLTPSAPSMGYDESIFNSPSIIRPSRTGDGVQRRNPYH</sequence>
<dbReference type="SMART" id="SM00179">
    <property type="entry name" value="EGF_CA"/>
    <property type="match status" value="2"/>
</dbReference>
<feature type="signal peptide" evidence="9">
    <location>
        <begin position="1"/>
        <end position="25"/>
    </location>
</feature>
<name>A0AAD2G4C5_9STRA</name>
<evidence type="ECO:0000256" key="4">
    <source>
        <dbReference type="ARBA" id="ARBA00023157"/>
    </source>
</evidence>
<keyword evidence="8" id="KW-1133">Transmembrane helix</keyword>
<dbReference type="AlphaFoldDB" id="A0AAD2G4C5"/>
<dbReference type="Proteomes" id="UP001295423">
    <property type="component" value="Unassembled WGS sequence"/>
</dbReference>
<keyword evidence="4" id="KW-1015">Disulfide bond</keyword>
<dbReference type="PROSITE" id="PS01186">
    <property type="entry name" value="EGF_2"/>
    <property type="match status" value="1"/>
</dbReference>
<evidence type="ECO:0000256" key="8">
    <source>
        <dbReference type="SAM" id="Phobius"/>
    </source>
</evidence>
<evidence type="ECO:0000256" key="1">
    <source>
        <dbReference type="ARBA" id="ARBA00022536"/>
    </source>
</evidence>
<dbReference type="SMART" id="SM00181">
    <property type="entry name" value="EGF"/>
    <property type="match status" value="3"/>
</dbReference>
<feature type="region of interest" description="Disordered" evidence="7">
    <location>
        <begin position="787"/>
        <end position="914"/>
    </location>
</feature>
<evidence type="ECO:0000313" key="11">
    <source>
        <dbReference type="EMBL" id="CAJ1962401.1"/>
    </source>
</evidence>
<keyword evidence="2 9" id="KW-0732">Signal</keyword>
<evidence type="ECO:0000256" key="3">
    <source>
        <dbReference type="ARBA" id="ARBA00022737"/>
    </source>
</evidence>
<reference evidence="11" key="1">
    <citation type="submission" date="2023-08" db="EMBL/GenBank/DDBJ databases">
        <authorList>
            <person name="Audoor S."/>
            <person name="Bilcke G."/>
        </authorList>
    </citation>
    <scope>NUCLEOTIDE SEQUENCE</scope>
</reference>